<dbReference type="RefSeq" id="WP_053592937.1">
    <property type="nucleotide sequence ID" value="NZ_CP067341.1"/>
</dbReference>
<comment type="subunit">
    <text evidence="3">Homotrimer.</text>
</comment>
<evidence type="ECO:0000313" key="7">
    <source>
        <dbReference type="Proteomes" id="UP000596049"/>
    </source>
</evidence>
<evidence type="ECO:0000313" key="6">
    <source>
        <dbReference type="EMBL" id="QQP14323.1"/>
    </source>
</evidence>
<proteinExistence type="inferred from homology"/>
<comment type="similarity">
    <text evidence="2">Belongs to the KHG/KDPG aldolase family.</text>
</comment>
<evidence type="ECO:0000256" key="3">
    <source>
        <dbReference type="ARBA" id="ARBA00011233"/>
    </source>
</evidence>
<evidence type="ECO:0000256" key="2">
    <source>
        <dbReference type="ARBA" id="ARBA00006906"/>
    </source>
</evidence>
<evidence type="ECO:0000256" key="4">
    <source>
        <dbReference type="ARBA" id="ARBA00023239"/>
    </source>
</evidence>
<dbReference type="PANTHER" id="PTHR30246:SF1">
    <property type="entry name" value="2-DEHYDRO-3-DEOXY-6-PHOSPHOGALACTONATE ALDOLASE-RELATED"/>
    <property type="match status" value="1"/>
</dbReference>
<dbReference type="InterPro" id="IPR000887">
    <property type="entry name" value="Aldlse_KDPG_KHG"/>
</dbReference>
<keyword evidence="4" id="KW-0456">Lyase</keyword>
<dbReference type="SUPFAM" id="SSF51569">
    <property type="entry name" value="Aldolase"/>
    <property type="match status" value="1"/>
</dbReference>
<organism evidence="6 7">
    <name type="scientific">Lysinibacillus agricola</name>
    <dbReference type="NCBI Taxonomy" id="2590012"/>
    <lineage>
        <taxon>Bacteria</taxon>
        <taxon>Bacillati</taxon>
        <taxon>Bacillota</taxon>
        <taxon>Bacilli</taxon>
        <taxon>Bacillales</taxon>
        <taxon>Bacillaceae</taxon>
        <taxon>Lysinibacillus</taxon>
    </lineage>
</organism>
<keyword evidence="5" id="KW-0119">Carbohydrate metabolism</keyword>
<gene>
    <name evidence="6" type="ORF">FJQ98_10060</name>
</gene>
<sequence>MKLDNLMAIIRDVSPNDIVPIAQALIDEGITNLEVSLSNETLGIECIETLASHFTPQQIYLGAGTVLNEEQLYSVKNAGVQYIITPGWNKELVKKALETDLTVYPGVLTPGEIAEALELNIDYLKLFPINSLNENYLKAISGPFPKINIMAVGGVTPENIEFYKKLGIHHFGIGSELVSRGATQNDIPVIKSNAKLFINSIKKANEIDGKSTETND</sequence>
<dbReference type="Gene3D" id="3.20.20.70">
    <property type="entry name" value="Aldolase class I"/>
    <property type="match status" value="1"/>
</dbReference>
<dbReference type="Pfam" id="PF01081">
    <property type="entry name" value="Aldolase"/>
    <property type="match status" value="1"/>
</dbReference>
<dbReference type="InterPro" id="IPR013785">
    <property type="entry name" value="Aldolase_TIM"/>
</dbReference>
<reference evidence="6 7" key="1">
    <citation type="submission" date="2020-01" db="EMBL/GenBank/DDBJ databases">
        <authorList>
            <person name="Liu G."/>
            <person name="Liu B."/>
        </authorList>
    </citation>
    <scope>NUCLEOTIDE SEQUENCE [LARGE SCALE GENOMIC DNA]</scope>
    <source>
        <strain evidence="6 7">FJAT-51161</strain>
    </source>
</reference>
<dbReference type="Proteomes" id="UP000596049">
    <property type="component" value="Chromosome"/>
</dbReference>
<dbReference type="PANTHER" id="PTHR30246">
    <property type="entry name" value="2-KETO-3-DEOXY-6-PHOSPHOGLUCONATE ALDOLASE"/>
    <property type="match status" value="1"/>
</dbReference>
<dbReference type="CDD" id="cd00452">
    <property type="entry name" value="KDPG_aldolase"/>
    <property type="match status" value="1"/>
</dbReference>
<name>A0ABX7AWG5_9BACI</name>
<protein>
    <submittedName>
        <fullName evidence="6">Bifunctional 4-hydroxy-2-oxoglutarate aldolase/2-dehydro-3-deoxy-phosphogluconate aldolase</fullName>
    </submittedName>
</protein>
<dbReference type="EMBL" id="CP067341">
    <property type="protein sequence ID" value="QQP14323.1"/>
    <property type="molecule type" value="Genomic_DNA"/>
</dbReference>
<comment type="pathway">
    <text evidence="1">Carbohydrate acid metabolism.</text>
</comment>
<accession>A0ABX7AWG5</accession>
<evidence type="ECO:0000256" key="5">
    <source>
        <dbReference type="ARBA" id="ARBA00023277"/>
    </source>
</evidence>
<keyword evidence="7" id="KW-1185">Reference proteome</keyword>
<evidence type="ECO:0000256" key="1">
    <source>
        <dbReference type="ARBA" id="ARBA00004761"/>
    </source>
</evidence>